<feature type="transmembrane region" description="Helical" evidence="1">
    <location>
        <begin position="33"/>
        <end position="53"/>
    </location>
</feature>
<name>A0A1G9VQL2_9EURY</name>
<proteinExistence type="predicted"/>
<reference evidence="3" key="1">
    <citation type="submission" date="2016-10" db="EMBL/GenBank/DDBJ databases">
        <authorList>
            <person name="Varghese N."/>
            <person name="Submissions S."/>
        </authorList>
    </citation>
    <scope>NUCLEOTIDE SEQUENCE [LARGE SCALE GENOMIC DNA]</scope>
    <source>
        <strain evidence="3">CGMCC 1.10119</strain>
    </source>
</reference>
<dbReference type="EMBL" id="FNHL01000003">
    <property type="protein sequence ID" value="SDM74446.1"/>
    <property type="molecule type" value="Genomic_DNA"/>
</dbReference>
<keyword evidence="1" id="KW-1133">Transmembrane helix</keyword>
<dbReference type="OrthoDB" id="330871at2157"/>
<keyword evidence="1" id="KW-0472">Membrane</keyword>
<feature type="transmembrane region" description="Helical" evidence="1">
    <location>
        <begin position="155"/>
        <end position="176"/>
    </location>
</feature>
<evidence type="ECO:0000313" key="3">
    <source>
        <dbReference type="Proteomes" id="UP000199451"/>
    </source>
</evidence>
<feature type="transmembrane region" description="Helical" evidence="1">
    <location>
        <begin position="90"/>
        <end position="109"/>
    </location>
</feature>
<feature type="transmembrane region" description="Helical" evidence="1">
    <location>
        <begin position="65"/>
        <end position="84"/>
    </location>
</feature>
<dbReference type="AlphaFoldDB" id="A0A1G9VQL2"/>
<keyword evidence="3" id="KW-1185">Reference proteome</keyword>
<accession>A0A1G9VQL2</accession>
<sequence>MLRRLRETGPVVLVPLAWLFATAAHLQYLELRTVLIAHVVMDVLLFGFAALSWRDMQAHPVLKAWLAVIAAGFGITLVGTYALVTGGDETLLRATVFGWMLVPAVALYYTGQVLPAEERAAAYTVGGWLSGLGALFFVDAAVAGPFTTLFAGIDLTLLSLAVVGVGQTVGIAVAVLEY</sequence>
<dbReference type="Proteomes" id="UP000199451">
    <property type="component" value="Unassembled WGS sequence"/>
</dbReference>
<protein>
    <submittedName>
        <fullName evidence="2">Uncharacterized protein</fullName>
    </submittedName>
</protein>
<evidence type="ECO:0000313" key="2">
    <source>
        <dbReference type="EMBL" id="SDM74446.1"/>
    </source>
</evidence>
<keyword evidence="1" id="KW-0812">Transmembrane</keyword>
<gene>
    <name evidence="2" type="ORF">SAMN04487949_2468</name>
</gene>
<organism evidence="2 3">
    <name type="scientific">Halogranum gelatinilyticum</name>
    <dbReference type="NCBI Taxonomy" id="660521"/>
    <lineage>
        <taxon>Archaea</taxon>
        <taxon>Methanobacteriati</taxon>
        <taxon>Methanobacteriota</taxon>
        <taxon>Stenosarchaea group</taxon>
        <taxon>Halobacteria</taxon>
        <taxon>Halobacteriales</taxon>
        <taxon>Haloferacaceae</taxon>
    </lineage>
</organism>
<dbReference type="RefSeq" id="WP_089697778.1">
    <property type="nucleotide sequence ID" value="NZ_FNHL01000003.1"/>
</dbReference>
<feature type="transmembrane region" description="Helical" evidence="1">
    <location>
        <begin position="121"/>
        <end position="143"/>
    </location>
</feature>
<evidence type="ECO:0000256" key="1">
    <source>
        <dbReference type="SAM" id="Phobius"/>
    </source>
</evidence>
<dbReference type="STRING" id="660521.SAMN04487949_2468"/>